<name>A0ABV7ESF8_9GAMM</name>
<feature type="chain" id="PRO_5046870319" evidence="1">
    <location>
        <begin position="31"/>
        <end position="714"/>
    </location>
</feature>
<organism evidence="2 3">
    <name type="scientific">Salinisphaera aquimarina</name>
    <dbReference type="NCBI Taxonomy" id="2094031"/>
    <lineage>
        <taxon>Bacteria</taxon>
        <taxon>Pseudomonadati</taxon>
        <taxon>Pseudomonadota</taxon>
        <taxon>Gammaproteobacteria</taxon>
        <taxon>Salinisphaerales</taxon>
        <taxon>Salinisphaeraceae</taxon>
        <taxon>Salinisphaera</taxon>
    </lineage>
</organism>
<comment type="caution">
    <text evidence="2">The sequence shown here is derived from an EMBL/GenBank/DDBJ whole genome shotgun (WGS) entry which is preliminary data.</text>
</comment>
<keyword evidence="3" id="KW-1185">Reference proteome</keyword>
<dbReference type="EMBL" id="JBHRSS010000008">
    <property type="protein sequence ID" value="MFC3105714.1"/>
    <property type="molecule type" value="Genomic_DNA"/>
</dbReference>
<dbReference type="Proteomes" id="UP001595462">
    <property type="component" value="Unassembled WGS sequence"/>
</dbReference>
<sequence>MACSRRRLNRLLATSCVVLVPVLAGSSALAEEHTGTLPVFQSDFGGVGLLQTPTARMAPVGDFSFNLARIDPYTNYGFSLQPFSWMEAGFRYTSIGNRQYQASDEDRATLDKGVRLKLKLLNESRLLPAVALGFRDLGGTGLFGSEYFVANKRWYDLDFSVGIGWGYLGSRGDIDNPLRVFGDRFEDRVGRTADGGGKFNFKQFFTGPANLFGGVQYQTPYKPLTLQLEYDGHDYDNEPLDNAQDQDSPINIGARLRVSDNLTLSAAWERGNTAMIGGTLSLNLATVNQPKSDPAPVVPKPTDDNATNDWKAVAAQLSSNAGVSATRISKKGSELVVEGVSTRYRATPEAELRANRILHNSVDGGIDTFRYRWKVRGMAMREDELPRDPLPQKPLLLEPSETFSDDDYRLGVESVAASRQRIDRDSEQTLYEAPKDRFSWNLGPELKQNYGGPDGYLYQILARASAEYRTDDHGWLSGKLTYTLLDNFDNYNYIADSKLPRVRTYIGNYLQETDLGLENLQYTRTARLSDNWFGMAYAGYLEQMYAGAGGELMYRPFNSPVALGFDANYVKQRDFDTRFGLRDYETWVGNVTAYVDTGFQDVRAAISVGRYLAGDLGTTLDFSRQFESGVRLGAYATFTDAGNDYGEGSFDKGIYISMPLDLFFTKSSRDYASVAWRPLTRDGGAKLQRRYTLYGITNERQLGRYWDNFVDEDE</sequence>
<accession>A0ABV7ESF8</accession>
<reference evidence="3" key="1">
    <citation type="journal article" date="2019" name="Int. J. Syst. Evol. Microbiol.">
        <title>The Global Catalogue of Microorganisms (GCM) 10K type strain sequencing project: providing services to taxonomists for standard genome sequencing and annotation.</title>
        <authorList>
            <consortium name="The Broad Institute Genomics Platform"/>
            <consortium name="The Broad Institute Genome Sequencing Center for Infectious Disease"/>
            <person name="Wu L."/>
            <person name="Ma J."/>
        </authorList>
    </citation>
    <scope>NUCLEOTIDE SEQUENCE [LARGE SCALE GENOMIC DNA]</scope>
    <source>
        <strain evidence="3">KCTC 52640</strain>
    </source>
</reference>
<evidence type="ECO:0000313" key="3">
    <source>
        <dbReference type="Proteomes" id="UP001595462"/>
    </source>
</evidence>
<protein>
    <submittedName>
        <fullName evidence="2">YjbH domain-containing protein</fullName>
    </submittedName>
</protein>
<dbReference type="InterPro" id="IPR010344">
    <property type="entry name" value="YbjH"/>
</dbReference>
<evidence type="ECO:0000256" key="1">
    <source>
        <dbReference type="SAM" id="SignalP"/>
    </source>
</evidence>
<dbReference type="Pfam" id="PF06082">
    <property type="entry name" value="YjbH"/>
    <property type="match status" value="1"/>
</dbReference>
<dbReference type="RefSeq" id="WP_380691249.1">
    <property type="nucleotide sequence ID" value="NZ_JBHRSS010000008.1"/>
</dbReference>
<gene>
    <name evidence="2" type="ORF">ACFOSU_17730</name>
</gene>
<evidence type="ECO:0000313" key="2">
    <source>
        <dbReference type="EMBL" id="MFC3105714.1"/>
    </source>
</evidence>
<proteinExistence type="predicted"/>
<feature type="signal peptide" evidence="1">
    <location>
        <begin position="1"/>
        <end position="30"/>
    </location>
</feature>
<keyword evidence="1" id="KW-0732">Signal</keyword>